<feature type="binding site" evidence="2">
    <location>
        <begin position="19"/>
        <end position="22"/>
    </location>
    <ligand>
        <name>substrate</name>
    </ligand>
</feature>
<dbReference type="HAMAP" id="MF_01139">
    <property type="entry name" value="ISPT"/>
    <property type="match status" value="1"/>
</dbReference>
<evidence type="ECO:0000259" key="4">
    <source>
        <dbReference type="Pfam" id="PF01593"/>
    </source>
</evidence>
<evidence type="ECO:0000256" key="1">
    <source>
        <dbReference type="ARBA" id="ARBA00022679"/>
    </source>
</evidence>
<evidence type="ECO:0000313" key="5">
    <source>
        <dbReference type="EMBL" id="GHH38274.1"/>
    </source>
</evidence>
<feature type="binding site" evidence="2">
    <location>
        <position position="69"/>
    </location>
    <ligand>
        <name>substrate</name>
    </ligand>
</feature>
<feature type="binding site" evidence="2">
    <location>
        <begin position="192"/>
        <end position="194"/>
    </location>
    <ligand>
        <name>substrate</name>
    </ligand>
</feature>
<keyword evidence="6" id="KW-1185">Reference proteome</keyword>
<name>A0ABQ3MLD7_9PSEU</name>
<feature type="active site" evidence="2">
    <location>
        <position position="18"/>
    </location>
</feature>
<keyword evidence="2" id="KW-0479">Metal-binding</keyword>
<feature type="domain" description="Amine oxidase" evidence="4">
    <location>
        <begin position="282"/>
        <end position="777"/>
    </location>
</feature>
<dbReference type="EC" id="2.5.1.-" evidence="2"/>
<keyword evidence="2" id="KW-0460">Magnesium</keyword>
<feature type="binding site" evidence="2">
    <location>
        <begin position="63"/>
        <end position="65"/>
    </location>
    <ligand>
        <name>substrate</name>
    </ligand>
</feature>
<comment type="caution">
    <text evidence="5">The sequence shown here is derived from an EMBL/GenBank/DDBJ whole genome shotgun (WGS) entry which is preliminary data.</text>
</comment>
<dbReference type="Proteomes" id="UP000635387">
    <property type="component" value="Unassembled WGS sequence"/>
</dbReference>
<dbReference type="InterPro" id="IPR002937">
    <property type="entry name" value="Amino_oxidase"/>
</dbReference>
<feature type="active site" description="Proton acceptor" evidence="2">
    <location>
        <position position="66"/>
    </location>
</feature>
<gene>
    <name evidence="5" type="ORF">GCM10017790_83790</name>
</gene>
<dbReference type="Pfam" id="PF01593">
    <property type="entry name" value="Amino_oxidase"/>
    <property type="match status" value="1"/>
</dbReference>
<comment type="subunit">
    <text evidence="2">Homodimer.</text>
</comment>
<feature type="binding site" evidence="2">
    <location>
        <position position="23"/>
    </location>
    <ligand>
        <name>substrate</name>
    </ligand>
</feature>
<dbReference type="CDD" id="cd00475">
    <property type="entry name" value="Cis_IPPS"/>
    <property type="match status" value="1"/>
</dbReference>
<evidence type="ECO:0000313" key="6">
    <source>
        <dbReference type="Proteomes" id="UP000635387"/>
    </source>
</evidence>
<comment type="function">
    <text evidence="2">Catalyzes the condensation of isopentenyl diphosphate (IPP) with allylic pyrophosphates generating different type of terpenoids.</text>
</comment>
<dbReference type="NCBIfam" id="TIGR00055">
    <property type="entry name" value="uppS"/>
    <property type="match status" value="1"/>
</dbReference>
<comment type="similarity">
    <text evidence="2">Belongs to the UPP synthase family.</text>
</comment>
<accession>A0ABQ3MLD7</accession>
<dbReference type="Gene3D" id="3.40.1180.10">
    <property type="entry name" value="Decaprenyl diphosphate synthase-like"/>
    <property type="match status" value="1"/>
</dbReference>
<feature type="binding site" evidence="2">
    <location>
        <position position="186"/>
    </location>
    <ligand>
        <name>substrate</name>
    </ligand>
</feature>
<feature type="binding site" evidence="2">
    <location>
        <position position="205"/>
    </location>
    <ligand>
        <name>Mg(2+)</name>
        <dbReference type="ChEBI" id="CHEBI:18420"/>
    </ligand>
</feature>
<dbReference type="Gene3D" id="3.50.50.60">
    <property type="entry name" value="FAD/NAD(P)-binding domain"/>
    <property type="match status" value="1"/>
</dbReference>
<dbReference type="EMBL" id="BNAY01000017">
    <property type="protein sequence ID" value="GHH38274.1"/>
    <property type="molecule type" value="Genomic_DNA"/>
</dbReference>
<keyword evidence="1 2" id="KW-0808">Transferase</keyword>
<evidence type="ECO:0000256" key="3">
    <source>
        <dbReference type="SAM" id="MobiDB-lite"/>
    </source>
</evidence>
<feature type="binding site" evidence="2">
    <location>
        <position position="35"/>
    </location>
    <ligand>
        <name>substrate</name>
    </ligand>
</feature>
<feature type="binding site" evidence="2">
    <location>
        <position position="67"/>
    </location>
    <ligand>
        <name>substrate</name>
    </ligand>
</feature>
<sequence>MSTLSPDRLPRHLAIIVDGNGRWANQHGLTRTAGHRAALPSMFVIVNTAIDLGLRNLSLYLFSSENWKREPAEIATIMEIMTNAINGYMPFFETRGVRIRWSGREIEGFPELTATLRGWQERTAEHTGLTLNLCVNYGGRQEIVNAVRRLSDDIVAGELSPEDIDEDAIISRLYQPDLPPVDLLIRTSGEKRISNLLLWQSAYAELHFPDRLWPDFTQTDLIEAVETYADRDRRFGGAVDQHPGEDTDRPGAAENRPVPQASAPIAPPVPTGKRVAILGAGIAGLSAALELAERGYAVTVYERHELGGKARSIPAPGSGLPGEHGFRFFPGFYQNLTDTMRRIPFPGNVNGTWDNLVDTSAYLGARADGTPDAMIPFLPDSPLPPAVYSFTPDTATAIISYLASTISHVPEDEALFGARKFLAYWASCDERRLGQWDKISWNDFLNADKMSVQFQRSFADGMIRNLAAIKSDEASTHSVGLVSEATIWSALGRGNEPGGTVDRVLNGSTDEKLLSPWIEHLRGLGVEFKVGWSAEALRVSEGRVTALTLRDDQGGDHITSYDHVVSAIPVERFTRLLSRDVLDAAPELARTRRLRTDWMNGLMFYLKEELPLVHGHVNYVDSPWAITSISQAQFWTRPFSEYHDHTVKDCLSGIISDWFKPGTFNGKAAKDCTPEEIAKEAWEQIKVHLNTEDRTVLRDDMLHSWFLDPAIVAPGSPDVANDSPLFIQSPGSWDDRPESRTSIANLFLAGDWVRTNINVTTMEGANEGARQAVNALLDADGSAAPRCTLGELHVAPDFAALKEADRERYRQGLPHALDPEQLAPFAREVRAG</sequence>
<feature type="binding site" evidence="2">
    <location>
        <position position="31"/>
    </location>
    <ligand>
        <name>substrate</name>
    </ligand>
</feature>
<protein>
    <recommendedName>
        <fullName evidence="2">Isoprenyl transferase</fullName>
        <ecNumber evidence="2">2.5.1.-</ecNumber>
    </recommendedName>
</protein>
<organism evidence="5 6">
    <name type="scientific">Amycolatopsis oliviviridis</name>
    <dbReference type="NCBI Taxonomy" id="1471590"/>
    <lineage>
        <taxon>Bacteria</taxon>
        <taxon>Bacillati</taxon>
        <taxon>Actinomycetota</taxon>
        <taxon>Actinomycetes</taxon>
        <taxon>Pseudonocardiales</taxon>
        <taxon>Pseudonocardiaceae</taxon>
        <taxon>Amycolatopsis</taxon>
    </lineage>
</organism>
<reference evidence="6" key="1">
    <citation type="journal article" date="2019" name="Int. J. Syst. Evol. Microbiol.">
        <title>The Global Catalogue of Microorganisms (GCM) 10K type strain sequencing project: providing services to taxonomists for standard genome sequencing and annotation.</title>
        <authorList>
            <consortium name="The Broad Institute Genomics Platform"/>
            <consortium name="The Broad Institute Genome Sequencing Center for Infectious Disease"/>
            <person name="Wu L."/>
            <person name="Ma J."/>
        </authorList>
    </citation>
    <scope>NUCLEOTIDE SEQUENCE [LARGE SCALE GENOMIC DNA]</scope>
    <source>
        <strain evidence="6">CGMCC 4.7683</strain>
    </source>
</reference>
<dbReference type="Pfam" id="PF01255">
    <property type="entry name" value="Prenyltransf"/>
    <property type="match status" value="1"/>
</dbReference>
<dbReference type="InterPro" id="IPR001441">
    <property type="entry name" value="UPP_synth-like"/>
</dbReference>
<dbReference type="InterPro" id="IPR036188">
    <property type="entry name" value="FAD/NAD-bd_sf"/>
</dbReference>
<feature type="binding site" evidence="2">
    <location>
        <position position="18"/>
    </location>
    <ligand>
        <name>Mg(2+)</name>
        <dbReference type="ChEBI" id="CHEBI:18420"/>
    </ligand>
</feature>
<dbReference type="SUPFAM" id="SSF64005">
    <property type="entry name" value="Undecaprenyl diphosphate synthase"/>
    <property type="match status" value="1"/>
</dbReference>
<proteinExistence type="inferred from homology"/>
<dbReference type="RefSeq" id="WP_191259988.1">
    <property type="nucleotide sequence ID" value="NZ_BNAY01000017.1"/>
</dbReference>
<feature type="region of interest" description="Disordered" evidence="3">
    <location>
        <begin position="234"/>
        <end position="266"/>
    </location>
</feature>
<comment type="cofactor">
    <cofactor evidence="2">
        <name>Mg(2+)</name>
        <dbReference type="ChEBI" id="CHEBI:18420"/>
    </cofactor>
    <text evidence="2">Binds 2 magnesium ions per subunit.</text>
</comment>
<dbReference type="PANTHER" id="PTHR10291">
    <property type="entry name" value="DEHYDRODOLICHYL DIPHOSPHATE SYNTHASE FAMILY MEMBER"/>
    <property type="match status" value="1"/>
</dbReference>
<feature type="compositionally biased region" description="Basic and acidic residues" evidence="3">
    <location>
        <begin position="242"/>
        <end position="251"/>
    </location>
</feature>
<dbReference type="SUPFAM" id="SSF51905">
    <property type="entry name" value="FAD/NAD(P)-binding domain"/>
    <property type="match status" value="1"/>
</dbReference>
<dbReference type="PANTHER" id="PTHR10291:SF0">
    <property type="entry name" value="DEHYDRODOLICHYL DIPHOSPHATE SYNTHASE 2"/>
    <property type="match status" value="1"/>
</dbReference>
<evidence type="ECO:0000256" key="2">
    <source>
        <dbReference type="HAMAP-Rule" id="MF_01139"/>
    </source>
</evidence>
<dbReference type="InterPro" id="IPR036424">
    <property type="entry name" value="UPP_synth-like_sf"/>
</dbReference>